<dbReference type="GO" id="GO:0008092">
    <property type="term" value="F:cytoskeletal protein binding"/>
    <property type="evidence" value="ECO:0007669"/>
    <property type="project" value="InterPro"/>
</dbReference>
<proteinExistence type="predicted"/>
<dbReference type="OrthoDB" id="9801061at2"/>
<gene>
    <name evidence="4" type="ORF">UC8_24110</name>
</gene>
<dbReference type="GO" id="GO:0043130">
    <property type="term" value="F:ubiquitin binding"/>
    <property type="evidence" value="ECO:0007669"/>
    <property type="project" value="InterPro"/>
</dbReference>
<evidence type="ECO:0000259" key="3">
    <source>
        <dbReference type="Pfam" id="PF03983"/>
    </source>
</evidence>
<dbReference type="GO" id="GO:0042802">
    <property type="term" value="F:identical protein binding"/>
    <property type="evidence" value="ECO:0007669"/>
    <property type="project" value="InterPro"/>
</dbReference>
<evidence type="ECO:0000256" key="2">
    <source>
        <dbReference type="SAM" id="SignalP"/>
    </source>
</evidence>
<name>A0A5B9QR59_9BACT</name>
<reference evidence="4 5" key="1">
    <citation type="submission" date="2019-08" db="EMBL/GenBank/DDBJ databases">
        <title>Deep-cultivation of Planctomycetes and their phenomic and genomic characterization uncovers novel biology.</title>
        <authorList>
            <person name="Wiegand S."/>
            <person name="Jogler M."/>
            <person name="Boedeker C."/>
            <person name="Pinto D."/>
            <person name="Vollmers J."/>
            <person name="Rivas-Marin E."/>
            <person name="Kohn T."/>
            <person name="Peeters S.H."/>
            <person name="Heuer A."/>
            <person name="Rast P."/>
            <person name="Oberbeckmann S."/>
            <person name="Bunk B."/>
            <person name="Jeske O."/>
            <person name="Meyerdierks A."/>
            <person name="Storesund J.E."/>
            <person name="Kallscheuer N."/>
            <person name="Luecker S."/>
            <person name="Lage O.M."/>
            <person name="Pohl T."/>
            <person name="Merkel B.J."/>
            <person name="Hornburger P."/>
            <person name="Mueller R.-W."/>
            <person name="Bruemmer F."/>
            <person name="Labrenz M."/>
            <person name="Spormann A.M."/>
            <person name="Op den Camp H."/>
            <person name="Overmann J."/>
            <person name="Amann R."/>
            <person name="Jetten M.S.M."/>
            <person name="Mascher T."/>
            <person name="Medema M.H."/>
            <person name="Devos D.P."/>
            <person name="Kaster A.-K."/>
            <person name="Ovreas L."/>
            <person name="Rohde M."/>
            <person name="Galperin M.Y."/>
            <person name="Jogler C."/>
        </authorList>
    </citation>
    <scope>NUCLEOTIDE SEQUENCE [LARGE SCALE GENOMIC DNA]</scope>
    <source>
        <strain evidence="4 5">UC8</strain>
    </source>
</reference>
<evidence type="ECO:0000313" key="4">
    <source>
        <dbReference type="EMBL" id="QEG40399.1"/>
    </source>
</evidence>
<dbReference type="Gene3D" id="2.30.30.700">
    <property type="entry name" value="SLA1 homology domain 1"/>
    <property type="match status" value="1"/>
</dbReference>
<dbReference type="GO" id="GO:0030674">
    <property type="term" value="F:protein-macromolecule adaptor activity"/>
    <property type="evidence" value="ECO:0007669"/>
    <property type="project" value="InterPro"/>
</dbReference>
<organism evidence="4 5">
    <name type="scientific">Roseimaritima ulvae</name>
    <dbReference type="NCBI Taxonomy" id="980254"/>
    <lineage>
        <taxon>Bacteria</taxon>
        <taxon>Pseudomonadati</taxon>
        <taxon>Planctomycetota</taxon>
        <taxon>Planctomycetia</taxon>
        <taxon>Pirellulales</taxon>
        <taxon>Pirellulaceae</taxon>
        <taxon>Roseimaritima</taxon>
    </lineage>
</organism>
<dbReference type="EMBL" id="CP042914">
    <property type="protein sequence ID" value="QEG40399.1"/>
    <property type="molecule type" value="Genomic_DNA"/>
</dbReference>
<keyword evidence="5" id="KW-1185">Reference proteome</keyword>
<feature type="coiled-coil region" evidence="1">
    <location>
        <begin position="161"/>
        <end position="197"/>
    </location>
</feature>
<feature type="signal peptide" evidence="2">
    <location>
        <begin position="1"/>
        <end position="23"/>
    </location>
</feature>
<evidence type="ECO:0000256" key="1">
    <source>
        <dbReference type="SAM" id="Coils"/>
    </source>
</evidence>
<feature type="chain" id="PRO_5022678572" description="SLA1 homology domain-containing protein" evidence="2">
    <location>
        <begin position="24"/>
        <end position="257"/>
    </location>
</feature>
<keyword evidence="1" id="KW-0175">Coiled coil</keyword>
<keyword evidence="2" id="KW-0732">Signal</keyword>
<dbReference type="RefSeq" id="WP_084426042.1">
    <property type="nucleotide sequence ID" value="NZ_CP042914.1"/>
</dbReference>
<dbReference type="Pfam" id="PF03983">
    <property type="entry name" value="SHD1"/>
    <property type="match status" value="1"/>
</dbReference>
<dbReference type="Proteomes" id="UP000325286">
    <property type="component" value="Chromosome"/>
</dbReference>
<protein>
    <recommendedName>
        <fullName evidence="3">SLA1 homology domain-containing protein</fullName>
    </recommendedName>
</protein>
<evidence type="ECO:0000313" key="5">
    <source>
        <dbReference type="Proteomes" id="UP000325286"/>
    </source>
</evidence>
<dbReference type="InterPro" id="IPR007131">
    <property type="entry name" value="SHD1"/>
</dbReference>
<sequence precursor="true">MRMQFVCVAPFLVMVLTVCNAQAQVRGIETGSAEAARAIQKHRQRLTDAQRSWEESKKISREFPIPEMPAAQTQCVGLDELKDGQIVCLEYWQLIVRQIVGPTDMIIGIQNPRLPSVWLAGFPSKGFVDDEKVRIVGQVKVDGTKTYETVLGGTKTVRIIRLLTKEELLEHKNQLEREEAEKKKAEHLKQMRTWTSADGAFTVEARFVDYAKGMVTLAKLDETQIVVKASSLSSGDQRFFRAELRARLEAAKAAKEK</sequence>
<dbReference type="KEGG" id="rul:UC8_24110"/>
<feature type="domain" description="SLA1 homology" evidence="3">
    <location>
        <begin position="186"/>
        <end position="243"/>
    </location>
</feature>
<accession>A0A5B9QR59</accession>
<dbReference type="AlphaFoldDB" id="A0A5B9QR59"/>